<protein>
    <submittedName>
        <fullName evidence="1">Uncharacterized protein</fullName>
    </submittedName>
</protein>
<dbReference type="RefSeq" id="WP_227600778.1">
    <property type="nucleotide sequence ID" value="NZ_JAJEPX010000021.1"/>
</dbReference>
<evidence type="ECO:0000313" key="2">
    <source>
        <dbReference type="Proteomes" id="UP001298753"/>
    </source>
</evidence>
<comment type="caution">
    <text evidence="1">The sequence shown here is derived from an EMBL/GenBank/DDBJ whole genome shotgun (WGS) entry which is preliminary data.</text>
</comment>
<dbReference type="AlphaFoldDB" id="A0AAW4W026"/>
<dbReference type="Proteomes" id="UP001298753">
    <property type="component" value="Unassembled WGS sequence"/>
</dbReference>
<name>A0AAW4W026_9FIRM</name>
<evidence type="ECO:0000313" key="1">
    <source>
        <dbReference type="EMBL" id="MCC2177082.1"/>
    </source>
</evidence>
<reference evidence="1 2" key="1">
    <citation type="submission" date="2021-10" db="EMBL/GenBank/DDBJ databases">
        <title>Anaerobic single-cell dispensing facilitates the cultivation of human gut bacteria.</title>
        <authorList>
            <person name="Afrizal A."/>
        </authorList>
    </citation>
    <scope>NUCLEOTIDE SEQUENCE [LARGE SCALE GENOMIC DNA]</scope>
    <source>
        <strain evidence="1 2">CLA-AA-H270</strain>
    </source>
</reference>
<gene>
    <name evidence="1" type="ORF">LKD22_08075</name>
</gene>
<proteinExistence type="predicted"/>
<sequence>MKKQEVNIVKAAVQRSAKLDQGMKVELGLTDAKEQQRLNKTFKPFAADPIVKKAVKGKTLAKWAGRIELLDGEQLSVLQVDRFSKRTAYLLPNDETGELTTLPESTFTPEQVKELLHMANVCSADERDKLLFKAETVAAPADHWEELLATCGEADRRFLDKVLDMLAKEIAYKLPKILRKSLDTAAVMMAAIDEQLHTMGGSTAPMTKYRFETQNEQTAAWLNQLVHKLTMRKDSLRWTQESETVFTLGPAEGAVDVITLPLEAEPVLLALHELETVAQMVRICVTPPICNCFFQGVGSFLDSMKEDNQYKGYTEGALWRLNLVSVLPTIALGEQRAKAISAELEMLGSFFWRSVDKAE</sequence>
<dbReference type="GeneID" id="98659077"/>
<organism evidence="1 2">
    <name type="scientific">Agathobaculum butyriciproducens</name>
    <dbReference type="NCBI Taxonomy" id="1628085"/>
    <lineage>
        <taxon>Bacteria</taxon>
        <taxon>Bacillati</taxon>
        <taxon>Bacillota</taxon>
        <taxon>Clostridia</taxon>
        <taxon>Eubacteriales</taxon>
        <taxon>Butyricicoccaceae</taxon>
        <taxon>Agathobaculum</taxon>
    </lineage>
</organism>
<dbReference type="EMBL" id="JAJEPX010000021">
    <property type="protein sequence ID" value="MCC2177082.1"/>
    <property type="molecule type" value="Genomic_DNA"/>
</dbReference>
<keyword evidence="2" id="KW-1185">Reference proteome</keyword>
<accession>A0AAW4W026</accession>